<accession>A0A835XT91</accession>
<reference evidence="3" key="1">
    <citation type="journal article" date="2020" name="bioRxiv">
        <title>Comparative genomics of Chlamydomonas.</title>
        <authorList>
            <person name="Craig R.J."/>
            <person name="Hasan A.R."/>
            <person name="Ness R.W."/>
            <person name="Keightley P.D."/>
        </authorList>
    </citation>
    <scope>NUCLEOTIDE SEQUENCE</scope>
    <source>
        <strain evidence="3">CCAP 11/70</strain>
    </source>
</reference>
<feature type="domain" description="Pherophorin" evidence="2">
    <location>
        <begin position="38"/>
        <end position="201"/>
    </location>
</feature>
<dbReference type="InterPro" id="IPR024616">
    <property type="entry name" value="Pherophorin"/>
</dbReference>
<gene>
    <name evidence="3" type="ORF">HYH03_011800</name>
</gene>
<keyword evidence="1" id="KW-0732">Signal</keyword>
<keyword evidence="4" id="KW-1185">Reference proteome</keyword>
<organism evidence="3 4">
    <name type="scientific">Edaphochlamys debaryana</name>
    <dbReference type="NCBI Taxonomy" id="47281"/>
    <lineage>
        <taxon>Eukaryota</taxon>
        <taxon>Viridiplantae</taxon>
        <taxon>Chlorophyta</taxon>
        <taxon>core chlorophytes</taxon>
        <taxon>Chlorophyceae</taxon>
        <taxon>CS clade</taxon>
        <taxon>Chlamydomonadales</taxon>
        <taxon>Chlamydomonadales incertae sedis</taxon>
        <taxon>Edaphochlamys</taxon>
    </lineage>
</organism>
<proteinExistence type="predicted"/>
<dbReference type="EMBL" id="JAEHOE010000070">
    <property type="protein sequence ID" value="KAG2489691.1"/>
    <property type="molecule type" value="Genomic_DNA"/>
</dbReference>
<feature type="domain" description="Pherophorin" evidence="2">
    <location>
        <begin position="349"/>
        <end position="504"/>
    </location>
</feature>
<evidence type="ECO:0000313" key="3">
    <source>
        <dbReference type="EMBL" id="KAG2489691.1"/>
    </source>
</evidence>
<evidence type="ECO:0000259" key="2">
    <source>
        <dbReference type="Pfam" id="PF12499"/>
    </source>
</evidence>
<dbReference type="AlphaFoldDB" id="A0A835XT91"/>
<protein>
    <recommendedName>
        <fullName evidence="2">Pherophorin domain-containing protein</fullName>
    </recommendedName>
</protein>
<feature type="signal peptide" evidence="1">
    <location>
        <begin position="1"/>
        <end position="19"/>
    </location>
</feature>
<sequence length="512" mass="55643">MRRVAAAFAVLALAAGVAAQFEDEDPTVSAIENPGQVFPYASCLRPLSTSVYSAVPVAKTTSFSYGERTCWTFLYRDEQCTKPNATLNGKWPACCEQGFHKFEININRSCVPAGGSGRPFTANATYKGKATVVPYARLWNDGAGATLYVTGLDAFGPAVNGTQFCLTLLKADNMCPTLKKLAPEWPKWSLAMWDENHKCCPVSNGSYPSPPPPRPVVPCETCYSFFTVSGPGVPPSNWFADPAHCANAQSAWEDFFLGSPTVPEHIASGFNTYECSGDTFKVCGAYVSVNDATAVVNAVDWDALLAQVFLLGDACPVELSGQRVFVSGSNDECGFYSGSRDCAFPPPPFPNCTTCLMSQVLQFTVGQVITTRRASAASTYHCASVTINEEPTTGGQLAKFCNKVTELKKVEFWLDWEKRLDIESVVLFSKDVPKGKSVSIAWDRPSNSARITALDWTVSWVAANEPQICFEIDNVNGGILDLTPRPAEKKLWWSAFDHSNRCCPTEASSPLE</sequence>
<feature type="chain" id="PRO_5032582380" description="Pherophorin domain-containing protein" evidence="1">
    <location>
        <begin position="20"/>
        <end position="512"/>
    </location>
</feature>
<evidence type="ECO:0000313" key="4">
    <source>
        <dbReference type="Proteomes" id="UP000612055"/>
    </source>
</evidence>
<evidence type="ECO:0000256" key="1">
    <source>
        <dbReference type="SAM" id="SignalP"/>
    </source>
</evidence>
<dbReference type="Pfam" id="PF12499">
    <property type="entry name" value="DUF3707"/>
    <property type="match status" value="2"/>
</dbReference>
<dbReference type="Proteomes" id="UP000612055">
    <property type="component" value="Unassembled WGS sequence"/>
</dbReference>
<name>A0A835XT91_9CHLO</name>
<comment type="caution">
    <text evidence="3">The sequence shown here is derived from an EMBL/GenBank/DDBJ whole genome shotgun (WGS) entry which is preliminary data.</text>
</comment>